<name>A0A0R0DKG0_9GAMM</name>
<dbReference type="RefSeq" id="WP_057637199.1">
    <property type="nucleotide sequence ID" value="NZ_LDJM01000012.1"/>
</dbReference>
<evidence type="ECO:0000313" key="4">
    <source>
        <dbReference type="Proteomes" id="UP000050956"/>
    </source>
</evidence>
<reference evidence="3 4" key="1">
    <citation type="submission" date="2015-05" db="EMBL/GenBank/DDBJ databases">
        <title>Genome sequencing and analysis of members of genus Stenotrophomonas.</title>
        <authorList>
            <person name="Patil P.P."/>
            <person name="Midha S."/>
            <person name="Patil P.B."/>
        </authorList>
    </citation>
    <scope>NUCLEOTIDE SEQUENCE [LARGE SCALE GENOMIC DNA]</scope>
    <source>
        <strain evidence="3 4">DSM 24757</strain>
    </source>
</reference>
<dbReference type="AlphaFoldDB" id="A0A0R0DKG0"/>
<evidence type="ECO:0000256" key="2">
    <source>
        <dbReference type="SAM" id="Phobius"/>
    </source>
</evidence>
<feature type="region of interest" description="Disordered" evidence="1">
    <location>
        <begin position="70"/>
        <end position="93"/>
    </location>
</feature>
<keyword evidence="2" id="KW-1133">Transmembrane helix</keyword>
<dbReference type="STRING" id="336566.ABB30_04930"/>
<evidence type="ECO:0000313" key="3">
    <source>
        <dbReference type="EMBL" id="KRG78072.1"/>
    </source>
</evidence>
<keyword evidence="2" id="KW-0472">Membrane</keyword>
<proteinExistence type="predicted"/>
<feature type="region of interest" description="Disordered" evidence="1">
    <location>
        <begin position="13"/>
        <end position="32"/>
    </location>
</feature>
<keyword evidence="4" id="KW-1185">Reference proteome</keyword>
<evidence type="ECO:0000256" key="1">
    <source>
        <dbReference type="SAM" id="MobiDB-lite"/>
    </source>
</evidence>
<comment type="caution">
    <text evidence="3">The sequence shown here is derived from an EMBL/GenBank/DDBJ whole genome shotgun (WGS) entry which is preliminary data.</text>
</comment>
<evidence type="ECO:0008006" key="5">
    <source>
        <dbReference type="Google" id="ProtNLM"/>
    </source>
</evidence>
<keyword evidence="2" id="KW-0812">Transmembrane</keyword>
<sequence>MFYNMDGWLPTGDVCTPEPQDNGGGNDGQPCVQQGNLTQCLKPDGRTCAQASNGKEFCWAIDEHGIKASGNEATTKAPENVAPKPPSLPPANGGDWVQRAVSQITAAIAGIPTTSTVTNYTSSFGTSGQGASGGGASGEGKGGSGSGSGLGGGSGSGSGSGDGDGDDDGPGSPGGQVGDLYTSDGKTVSDIFSTFRQRVGDSPLIDAITSFFSADGGGSCPVFTISASTYWEAMSFDGHCSGDFLAALQSIGWVLMAAAALLAAYWALS</sequence>
<accession>A0A0R0DKG0</accession>
<gene>
    <name evidence="3" type="ORF">ABB30_04930</name>
</gene>
<dbReference type="Proteomes" id="UP000050956">
    <property type="component" value="Unassembled WGS sequence"/>
</dbReference>
<organism evidence="3 4">
    <name type="scientific">Stenotrophomonas ginsengisoli</name>
    <dbReference type="NCBI Taxonomy" id="336566"/>
    <lineage>
        <taxon>Bacteria</taxon>
        <taxon>Pseudomonadati</taxon>
        <taxon>Pseudomonadota</taxon>
        <taxon>Gammaproteobacteria</taxon>
        <taxon>Lysobacterales</taxon>
        <taxon>Lysobacteraceae</taxon>
        <taxon>Stenotrophomonas</taxon>
    </lineage>
</organism>
<dbReference type="EMBL" id="LDJM01000012">
    <property type="protein sequence ID" value="KRG78072.1"/>
    <property type="molecule type" value="Genomic_DNA"/>
</dbReference>
<feature type="region of interest" description="Disordered" evidence="1">
    <location>
        <begin position="127"/>
        <end position="180"/>
    </location>
</feature>
<feature type="transmembrane region" description="Helical" evidence="2">
    <location>
        <begin position="244"/>
        <end position="268"/>
    </location>
</feature>
<feature type="compositionally biased region" description="Gly residues" evidence="1">
    <location>
        <begin position="127"/>
        <end position="162"/>
    </location>
</feature>
<protein>
    <recommendedName>
        <fullName evidence="5">TspB protein</fullName>
    </recommendedName>
</protein>
<dbReference type="PATRIC" id="fig|336566.3.peg.321"/>